<evidence type="ECO:0000256" key="6">
    <source>
        <dbReference type="ARBA" id="ARBA00022737"/>
    </source>
</evidence>
<gene>
    <name evidence="10" type="ORF">EZV62_008151</name>
</gene>
<dbReference type="AlphaFoldDB" id="A0A5C7IEM8"/>
<organism evidence="10 11">
    <name type="scientific">Acer yangbiense</name>
    <dbReference type="NCBI Taxonomy" id="1000413"/>
    <lineage>
        <taxon>Eukaryota</taxon>
        <taxon>Viridiplantae</taxon>
        <taxon>Streptophyta</taxon>
        <taxon>Embryophyta</taxon>
        <taxon>Tracheophyta</taxon>
        <taxon>Spermatophyta</taxon>
        <taxon>Magnoliopsida</taxon>
        <taxon>eudicotyledons</taxon>
        <taxon>Gunneridae</taxon>
        <taxon>Pentapetalae</taxon>
        <taxon>rosids</taxon>
        <taxon>malvids</taxon>
        <taxon>Sapindales</taxon>
        <taxon>Sapindaceae</taxon>
        <taxon>Hippocastanoideae</taxon>
        <taxon>Acereae</taxon>
        <taxon>Acer</taxon>
    </lineage>
</organism>
<keyword evidence="4" id="KW-0812">Transmembrane</keyword>
<evidence type="ECO:0000256" key="9">
    <source>
        <dbReference type="ARBA" id="ARBA00023180"/>
    </source>
</evidence>
<keyword evidence="9" id="KW-0325">Glycoprotein</keyword>
<proteinExistence type="inferred from homology"/>
<name>A0A5C7IEM8_9ROSI</name>
<dbReference type="Proteomes" id="UP000323000">
    <property type="component" value="Chromosome 3"/>
</dbReference>
<keyword evidence="8" id="KW-0472">Membrane</keyword>
<evidence type="ECO:0000313" key="11">
    <source>
        <dbReference type="Proteomes" id="UP000323000"/>
    </source>
</evidence>
<evidence type="ECO:0000256" key="3">
    <source>
        <dbReference type="ARBA" id="ARBA00022614"/>
    </source>
</evidence>
<evidence type="ECO:0000256" key="5">
    <source>
        <dbReference type="ARBA" id="ARBA00022729"/>
    </source>
</evidence>
<evidence type="ECO:0000256" key="2">
    <source>
        <dbReference type="ARBA" id="ARBA00009592"/>
    </source>
</evidence>
<evidence type="ECO:0000256" key="4">
    <source>
        <dbReference type="ARBA" id="ARBA00022692"/>
    </source>
</evidence>
<comment type="caution">
    <text evidence="10">The sequence shown here is derived from an EMBL/GenBank/DDBJ whole genome shotgun (WGS) entry which is preliminary data.</text>
</comment>
<dbReference type="SUPFAM" id="SSF52058">
    <property type="entry name" value="L domain-like"/>
    <property type="match status" value="1"/>
</dbReference>
<keyword evidence="11" id="KW-1185">Reference proteome</keyword>
<dbReference type="InterPro" id="IPR053038">
    <property type="entry name" value="RLP_Defense"/>
</dbReference>
<dbReference type="Gene3D" id="3.80.10.10">
    <property type="entry name" value="Ribonuclease Inhibitor"/>
    <property type="match status" value="1"/>
</dbReference>
<keyword evidence="5" id="KW-0732">Signal</keyword>
<dbReference type="FunFam" id="3.80.10.10:FF:000041">
    <property type="entry name" value="LRR receptor-like serine/threonine-protein kinase ERECTA"/>
    <property type="match status" value="1"/>
</dbReference>
<evidence type="ECO:0000256" key="7">
    <source>
        <dbReference type="ARBA" id="ARBA00022989"/>
    </source>
</evidence>
<dbReference type="PANTHER" id="PTHR48064">
    <property type="entry name" value="OS01G0750400 PROTEIN"/>
    <property type="match status" value="1"/>
</dbReference>
<keyword evidence="3" id="KW-0433">Leucine-rich repeat</keyword>
<keyword evidence="6" id="KW-0677">Repeat</keyword>
<accession>A0A5C7IEM8</accession>
<dbReference type="InterPro" id="IPR032675">
    <property type="entry name" value="LRR_dom_sf"/>
</dbReference>
<evidence type="ECO:0000256" key="8">
    <source>
        <dbReference type="ARBA" id="ARBA00023136"/>
    </source>
</evidence>
<sequence>MHVDVNSLSGHLPDSFYSFSYLQQFSLSENYFSGQLNKELRRLTSLKYLIIFGNRFSGEFPNVFGNLTNLEFFIAHSNSFSGPLPLSLGLCSKLHVLDLRNNFLSGSIDLNFIGFPSLYMLDLAGNRFFGSLPNSLAVCHQLKILSLAENDFTGQVPESFAKTIPPAVGQWKQLHVLDLSRNNISGTIPAPFQRYMVPGVFPGGKFKTVGKDGKHVLNFPHGKTSGTMYDTRVQFHHDELHFLAVNETQLAIYDAMKVECLNELVYASFLNGAIQIFTALNIQLQCQINSSAYLQPVMNSPPMYLIVVAEYPLIPNQFAVELTDGGVYIFEPLESNGQWGLPPPL</sequence>
<comment type="subcellular location">
    <subcellularLocation>
        <location evidence="1">Membrane</location>
        <topology evidence="1">Single-pass type I membrane protein</topology>
    </subcellularLocation>
</comment>
<dbReference type="PANTHER" id="PTHR48064:SF6">
    <property type="entry name" value="RECEPTOR-LIKE PROTEIN KINASE 2"/>
    <property type="match status" value="1"/>
</dbReference>
<evidence type="ECO:0000313" key="10">
    <source>
        <dbReference type="EMBL" id="TXG66876.1"/>
    </source>
</evidence>
<evidence type="ECO:0000256" key="1">
    <source>
        <dbReference type="ARBA" id="ARBA00004479"/>
    </source>
</evidence>
<dbReference type="Pfam" id="PF00560">
    <property type="entry name" value="LRR_1"/>
    <property type="match status" value="5"/>
</dbReference>
<comment type="similarity">
    <text evidence="2">Belongs to the RLP family.</text>
</comment>
<dbReference type="OrthoDB" id="1850764at2759"/>
<dbReference type="EMBL" id="VAHF01000003">
    <property type="protein sequence ID" value="TXG66876.1"/>
    <property type="molecule type" value="Genomic_DNA"/>
</dbReference>
<dbReference type="GO" id="GO:0016020">
    <property type="term" value="C:membrane"/>
    <property type="evidence" value="ECO:0007669"/>
    <property type="project" value="UniProtKB-SubCell"/>
</dbReference>
<reference evidence="11" key="1">
    <citation type="journal article" date="2019" name="Gigascience">
        <title>De novo genome assembly of the endangered Acer yangbiense, a plant species with extremely small populations endemic to Yunnan Province, China.</title>
        <authorList>
            <person name="Yang J."/>
            <person name="Wariss H.M."/>
            <person name="Tao L."/>
            <person name="Zhang R."/>
            <person name="Yun Q."/>
            <person name="Hollingsworth P."/>
            <person name="Dao Z."/>
            <person name="Luo G."/>
            <person name="Guo H."/>
            <person name="Ma Y."/>
            <person name="Sun W."/>
        </authorList>
    </citation>
    <scope>NUCLEOTIDE SEQUENCE [LARGE SCALE GENOMIC DNA]</scope>
    <source>
        <strain evidence="11">cv. Malutang</strain>
    </source>
</reference>
<dbReference type="InterPro" id="IPR001611">
    <property type="entry name" value="Leu-rich_rpt"/>
</dbReference>
<protein>
    <submittedName>
        <fullName evidence="10">Uncharacterized protein</fullName>
    </submittedName>
</protein>
<keyword evidence="7" id="KW-1133">Transmembrane helix</keyword>